<name>Q6PUQ0_9CHON</name>
<keyword evidence="6" id="KW-1015">Disulfide bond</keyword>
<dbReference type="AlphaFoldDB" id="Q6PUQ0"/>
<dbReference type="InterPro" id="IPR012290">
    <property type="entry name" value="Fibrinogen_a/b/g_coil_dom"/>
</dbReference>
<dbReference type="SUPFAM" id="SSF58010">
    <property type="entry name" value="Fibrinogen coiled-coil and central regions"/>
    <property type="match status" value="1"/>
</dbReference>
<feature type="chain" id="PRO_5004278473" evidence="10">
    <location>
        <begin position="20"/>
        <end position="370"/>
    </location>
</feature>
<evidence type="ECO:0000256" key="2">
    <source>
        <dbReference type="ARBA" id="ARBA00022525"/>
    </source>
</evidence>
<dbReference type="PANTHER" id="PTHR47221">
    <property type="entry name" value="FIBRINOGEN ALPHA CHAIN"/>
    <property type="match status" value="1"/>
</dbReference>
<comment type="subcellular location">
    <subcellularLocation>
        <location evidence="1">Secreted</location>
    </subcellularLocation>
</comment>
<sequence length="370" mass="41639">MKAILTLGLILCSIGLIWTEQALKPRGPRPEVVENQMKSRHHSVSSSPLCTDEEWGPKCPSGCRILGSIESWSRKNNDRIEKFQQYKNEYSRTFWDTQVTVIETTNRMKKIVEQIGKIEDSCQEEMNPLNYKLIDLQKKVDDHIARENILKNNIIEQYKEISRLEVDIDIKLRACKGSCAKSFAYIIDKNLNEEMEKNITSITSDSMENNLSEKLTASLKTGNTKDCAIDSKYKSFETKYVPETTLYPNVWEGADVRTLILEENIKDPSVSKTHLTGSSISTGSSHKVVSEFSHPDQNIFHSDRSVTTKTTVSKQGEVTKTVTTEVDSGSFPLSIDELMAKYGLDGRTKGSTATLTETRTSSHHVDDGLG</sequence>
<evidence type="ECO:0000259" key="11">
    <source>
        <dbReference type="SMART" id="SM01212"/>
    </source>
</evidence>
<feature type="compositionally biased region" description="Polar residues" evidence="9">
    <location>
        <begin position="349"/>
        <end position="359"/>
    </location>
</feature>
<evidence type="ECO:0000256" key="4">
    <source>
        <dbReference type="ARBA" id="ARBA00023054"/>
    </source>
</evidence>
<feature type="non-terminal residue" evidence="12">
    <location>
        <position position="370"/>
    </location>
</feature>
<evidence type="ECO:0000313" key="12">
    <source>
        <dbReference type="EMBL" id="AAS92237.1"/>
    </source>
</evidence>
<feature type="region of interest" description="Disordered" evidence="9">
    <location>
        <begin position="347"/>
        <end position="370"/>
    </location>
</feature>
<proteinExistence type="evidence at transcript level"/>
<keyword evidence="10" id="KW-0732">Signal</keyword>
<evidence type="ECO:0000256" key="8">
    <source>
        <dbReference type="ARBA" id="ARBA00025974"/>
    </source>
</evidence>
<dbReference type="GO" id="GO:0030674">
    <property type="term" value="F:protein-macromolecule adaptor activity"/>
    <property type="evidence" value="ECO:0007669"/>
    <property type="project" value="TreeGrafter"/>
</dbReference>
<evidence type="ECO:0000256" key="1">
    <source>
        <dbReference type="ARBA" id="ARBA00004613"/>
    </source>
</evidence>
<evidence type="ECO:0000256" key="5">
    <source>
        <dbReference type="ARBA" id="ARBA00023084"/>
    </source>
</evidence>
<feature type="signal peptide" evidence="10">
    <location>
        <begin position="1"/>
        <end position="19"/>
    </location>
</feature>
<dbReference type="GO" id="GO:0072377">
    <property type="term" value="P:blood coagulation, common pathway"/>
    <property type="evidence" value="ECO:0007669"/>
    <property type="project" value="TreeGrafter"/>
</dbReference>
<organism evidence="12">
    <name type="scientific">Chiloscyllium plagiosum</name>
    <name type="common">whitespotted bambooshark</name>
    <dbReference type="NCBI Taxonomy" id="36176"/>
    <lineage>
        <taxon>Eukaryota</taxon>
        <taxon>Metazoa</taxon>
        <taxon>Chordata</taxon>
        <taxon>Craniata</taxon>
        <taxon>Vertebrata</taxon>
        <taxon>Chondrichthyes</taxon>
        <taxon>Elasmobranchii</taxon>
        <taxon>Galeomorphii</taxon>
        <taxon>Galeoidea</taxon>
        <taxon>Orectolobiformes</taxon>
        <taxon>Hemiscylliidae</taxon>
        <taxon>Chiloscyllium</taxon>
    </lineage>
</organism>
<evidence type="ECO:0000256" key="7">
    <source>
        <dbReference type="ARBA" id="ARBA00023180"/>
    </source>
</evidence>
<dbReference type="GO" id="GO:0034116">
    <property type="term" value="P:positive regulation of heterotypic cell-cell adhesion"/>
    <property type="evidence" value="ECO:0007669"/>
    <property type="project" value="TreeGrafter"/>
</dbReference>
<dbReference type="GO" id="GO:0042730">
    <property type="term" value="P:fibrinolysis"/>
    <property type="evidence" value="ECO:0007669"/>
    <property type="project" value="TreeGrafter"/>
</dbReference>
<keyword evidence="5" id="KW-0094">Blood coagulation</keyword>
<evidence type="ECO:0000256" key="3">
    <source>
        <dbReference type="ARBA" id="ARBA00022696"/>
    </source>
</evidence>
<accession>Q6PUQ0</accession>
<dbReference type="InterPro" id="IPR037579">
    <property type="entry name" value="FIB_ANG-like"/>
</dbReference>
<dbReference type="GO" id="GO:0051258">
    <property type="term" value="P:protein polymerization"/>
    <property type="evidence" value="ECO:0007669"/>
    <property type="project" value="InterPro"/>
</dbReference>
<dbReference type="Pfam" id="PF08702">
    <property type="entry name" value="Fib_alpha"/>
    <property type="match status" value="1"/>
</dbReference>
<evidence type="ECO:0000256" key="6">
    <source>
        <dbReference type="ARBA" id="ARBA00023157"/>
    </source>
</evidence>
<dbReference type="Gene3D" id="1.20.5.50">
    <property type="match status" value="1"/>
</dbReference>
<dbReference type="PANTHER" id="PTHR47221:SF5">
    <property type="entry name" value="FIBRINOGEN C-TERMINAL DOMAIN-CONTAINING PROTEIN"/>
    <property type="match status" value="1"/>
</dbReference>
<keyword evidence="2" id="KW-0964">Secreted</keyword>
<evidence type="ECO:0000256" key="10">
    <source>
        <dbReference type="SAM" id="SignalP"/>
    </source>
</evidence>
<dbReference type="GO" id="GO:0070527">
    <property type="term" value="P:platelet aggregation"/>
    <property type="evidence" value="ECO:0007669"/>
    <property type="project" value="TreeGrafter"/>
</dbReference>
<dbReference type="GO" id="GO:0005201">
    <property type="term" value="F:extracellular matrix structural constituent"/>
    <property type="evidence" value="ECO:0007669"/>
    <property type="project" value="TreeGrafter"/>
</dbReference>
<keyword evidence="3" id="KW-0356">Hemostasis</keyword>
<dbReference type="SMART" id="SM01212">
    <property type="entry name" value="Fib_alpha"/>
    <property type="match status" value="1"/>
</dbReference>
<protein>
    <submittedName>
        <fullName evidence="12">Hepatic stimulate substance 1</fullName>
    </submittedName>
</protein>
<feature type="domain" description="Fibrinogen alpha/beta/gamma chain coiled coil" evidence="11">
    <location>
        <begin position="43"/>
        <end position="187"/>
    </location>
</feature>
<keyword evidence="7" id="KW-0325">Glycoprotein</keyword>
<dbReference type="GO" id="GO:0005102">
    <property type="term" value="F:signaling receptor binding"/>
    <property type="evidence" value="ECO:0007669"/>
    <property type="project" value="InterPro"/>
</dbReference>
<dbReference type="EMBL" id="AY577312">
    <property type="protein sequence ID" value="AAS92237.1"/>
    <property type="molecule type" value="mRNA"/>
</dbReference>
<reference evidence="12" key="1">
    <citation type="submission" date="2004-03" db="EMBL/GenBank/DDBJ databases">
        <title>Differential expressed genes in the regenerated hepatic tissues from Chiloseyllium plagiosum.</title>
        <authorList>
            <person name="Zhao Y."/>
            <person name="Bian S."/>
            <person name="Ye B."/>
            <person name="Wu W."/>
        </authorList>
    </citation>
    <scope>NUCLEOTIDE SEQUENCE</scope>
    <source>
        <tissue evidence="12">Regenerated hepatic tissue</tissue>
    </source>
</reference>
<keyword evidence="4" id="KW-0175">Coiled coil</keyword>
<comment type="subunit">
    <text evidence="8">Heterohexamer; disulfide linked. Contains 2 sets of 3 non-identical chains (alpha, beta and gamma). The 2 heterotrimers are in head to head conformation with the N-termini in a small central domain.</text>
</comment>
<evidence type="ECO:0000256" key="9">
    <source>
        <dbReference type="SAM" id="MobiDB-lite"/>
    </source>
</evidence>
<dbReference type="GO" id="GO:0005577">
    <property type="term" value="C:fibrinogen complex"/>
    <property type="evidence" value="ECO:0007669"/>
    <property type="project" value="InterPro"/>
</dbReference>